<dbReference type="EMBL" id="RWGY01000013">
    <property type="protein sequence ID" value="TVU26416.1"/>
    <property type="molecule type" value="Genomic_DNA"/>
</dbReference>
<dbReference type="SUPFAM" id="SSF81383">
    <property type="entry name" value="F-box domain"/>
    <property type="match status" value="1"/>
</dbReference>
<feature type="non-terminal residue" evidence="2">
    <location>
        <position position="1"/>
    </location>
</feature>
<dbReference type="PANTHER" id="PTHR34223">
    <property type="entry name" value="OS11G0201299 PROTEIN"/>
    <property type="match status" value="1"/>
</dbReference>
<evidence type="ECO:0000313" key="3">
    <source>
        <dbReference type="Proteomes" id="UP000324897"/>
    </source>
</evidence>
<proteinExistence type="predicted"/>
<reference evidence="2 3" key="1">
    <citation type="journal article" date="2019" name="Sci. Rep.">
        <title>A high-quality genome of Eragrostis curvula grass provides insights into Poaceae evolution and supports new strategies to enhance forage quality.</title>
        <authorList>
            <person name="Carballo J."/>
            <person name="Santos B.A.C.M."/>
            <person name="Zappacosta D."/>
            <person name="Garbus I."/>
            <person name="Selva J.P."/>
            <person name="Gallo C.A."/>
            <person name="Diaz A."/>
            <person name="Albertini E."/>
            <person name="Caccamo M."/>
            <person name="Echenique V."/>
        </authorList>
    </citation>
    <scope>NUCLEOTIDE SEQUENCE [LARGE SCALE GENOMIC DNA]</scope>
    <source>
        <strain evidence="3">cv. Victoria</strain>
        <tissue evidence="2">Leaf</tissue>
    </source>
</reference>
<dbReference type="Gramene" id="TVU26416">
    <property type="protein sequence ID" value="TVU26416"/>
    <property type="gene ID" value="EJB05_28963"/>
</dbReference>
<dbReference type="CDD" id="cd22160">
    <property type="entry name" value="F-box_AtFBL13-like"/>
    <property type="match status" value="1"/>
</dbReference>
<dbReference type="AlphaFoldDB" id="A0A5J9US55"/>
<dbReference type="PROSITE" id="PS50181">
    <property type="entry name" value="FBOX"/>
    <property type="match status" value="1"/>
</dbReference>
<dbReference type="Gene3D" id="3.80.10.10">
    <property type="entry name" value="Ribonuclease Inhibitor"/>
    <property type="match status" value="1"/>
</dbReference>
<gene>
    <name evidence="2" type="ORF">EJB05_28963</name>
</gene>
<comment type="caution">
    <text evidence="2">The sequence shown here is derived from an EMBL/GenBank/DDBJ whole genome shotgun (WGS) entry which is preliminary data.</text>
</comment>
<evidence type="ECO:0000259" key="1">
    <source>
        <dbReference type="PROSITE" id="PS50181"/>
    </source>
</evidence>
<dbReference type="InterPro" id="IPR001810">
    <property type="entry name" value="F-box_dom"/>
</dbReference>
<dbReference type="InterPro" id="IPR036047">
    <property type="entry name" value="F-box-like_dom_sf"/>
</dbReference>
<name>A0A5J9US55_9POAL</name>
<dbReference type="InterPro" id="IPR032675">
    <property type="entry name" value="LRR_dom_sf"/>
</dbReference>
<dbReference type="InterPro" id="IPR053197">
    <property type="entry name" value="F-box_SCFL_complex_component"/>
</dbReference>
<dbReference type="Pfam" id="PF00646">
    <property type="entry name" value="F-box"/>
    <property type="match status" value="1"/>
</dbReference>
<dbReference type="Proteomes" id="UP000324897">
    <property type="component" value="Chromosome 2"/>
</dbReference>
<sequence length="218" mass="24501">MAETSGAKKPAPAGPADRISALPDAVLEHILGFLPADHAVRTSVLAQRWRHLWKSMRRIRITDLDPGKYTAFRNFMDGILLFRDPSVALDEVELRAFLSYDGEGGWRACVSIWIQHLLFCQAKALTITGNVTLGGPLFSQHLRRLELCNVILKENSLDFTRCPALEDIRMNWCILYTTRIVSPSVKNLSITGRQARINKKCYGPARRAGGLASWFHKV</sequence>
<keyword evidence="3" id="KW-1185">Reference proteome</keyword>
<dbReference type="PANTHER" id="PTHR34223:SF51">
    <property type="entry name" value="OS06G0556300 PROTEIN"/>
    <property type="match status" value="1"/>
</dbReference>
<protein>
    <recommendedName>
        <fullName evidence="1">F-box domain-containing protein</fullName>
    </recommendedName>
</protein>
<dbReference type="InterPro" id="IPR053781">
    <property type="entry name" value="F-box_AtFBL13-like"/>
</dbReference>
<organism evidence="2 3">
    <name type="scientific">Eragrostis curvula</name>
    <name type="common">weeping love grass</name>
    <dbReference type="NCBI Taxonomy" id="38414"/>
    <lineage>
        <taxon>Eukaryota</taxon>
        <taxon>Viridiplantae</taxon>
        <taxon>Streptophyta</taxon>
        <taxon>Embryophyta</taxon>
        <taxon>Tracheophyta</taxon>
        <taxon>Spermatophyta</taxon>
        <taxon>Magnoliopsida</taxon>
        <taxon>Liliopsida</taxon>
        <taxon>Poales</taxon>
        <taxon>Poaceae</taxon>
        <taxon>PACMAD clade</taxon>
        <taxon>Chloridoideae</taxon>
        <taxon>Eragrostideae</taxon>
        <taxon>Eragrostidinae</taxon>
        <taxon>Eragrostis</taxon>
    </lineage>
</organism>
<evidence type="ECO:0000313" key="2">
    <source>
        <dbReference type="EMBL" id="TVU26416.1"/>
    </source>
</evidence>
<accession>A0A5J9US55</accession>
<feature type="domain" description="F-box" evidence="1">
    <location>
        <begin position="16"/>
        <end position="64"/>
    </location>
</feature>
<dbReference type="OrthoDB" id="668413at2759"/>